<evidence type="ECO:0000256" key="1">
    <source>
        <dbReference type="SAM" id="Phobius"/>
    </source>
</evidence>
<evidence type="ECO:0000313" key="2">
    <source>
        <dbReference type="EMBL" id="TVU85652.1"/>
    </source>
</evidence>
<keyword evidence="1" id="KW-0472">Membrane</keyword>
<gene>
    <name evidence="2" type="ORF">FQN05_02835</name>
</gene>
<proteinExistence type="predicted"/>
<accession>A0A2N6TL31</accession>
<reference evidence="2 3" key="1">
    <citation type="submission" date="2019-07" db="EMBL/GenBank/DDBJ databases">
        <title>Draft genome of C. aurimucosum strain 15-4290.</title>
        <authorList>
            <person name="Pacheco L.G.C."/>
            <person name="Aguiar E.R.G.R."/>
            <person name="Navas J."/>
            <person name="Santos C.S."/>
            <person name="Rocha D.J.P.G."/>
        </authorList>
    </citation>
    <scope>NUCLEOTIDE SEQUENCE [LARGE SCALE GENOMIC DNA]</scope>
    <source>
        <strain evidence="2 3">15-4290</strain>
    </source>
</reference>
<keyword evidence="1" id="KW-1133">Transmembrane helix</keyword>
<organism evidence="2 3">
    <name type="scientific">Corynebacterium aurimucosum</name>
    <dbReference type="NCBI Taxonomy" id="169292"/>
    <lineage>
        <taxon>Bacteria</taxon>
        <taxon>Bacillati</taxon>
        <taxon>Actinomycetota</taxon>
        <taxon>Actinomycetes</taxon>
        <taxon>Mycobacteriales</taxon>
        <taxon>Corynebacteriaceae</taxon>
        <taxon>Corynebacterium</taxon>
    </lineage>
</organism>
<dbReference type="AlphaFoldDB" id="A0A2N6TL31"/>
<evidence type="ECO:0000313" key="3">
    <source>
        <dbReference type="Proteomes" id="UP000320648"/>
    </source>
</evidence>
<sequence length="226" mass="24552">MTSQDTASKKASKAWWWAATLPALAIMVAASSSVMVHGYRPLSVHSTVEATKQEPAEFSFDYQLDQDTAQRSATVTLAAIDKADPSEFGSLYADKNLMDPPALPGDTALYKATVDWHADPESPLEGCEVGLRDGQGIEQPVRLVLSPQDVPTDMPAAFPNLCEPEGAAGPMAINPFELDANILPEPSARPAEWEMTYYFVTNADFEPSELFVTWGAPYEVRLRTGA</sequence>
<name>A0A2N6TL31_9CORY</name>
<keyword evidence="1" id="KW-0812">Transmembrane</keyword>
<comment type="caution">
    <text evidence="2">The sequence shown here is derived from an EMBL/GenBank/DDBJ whole genome shotgun (WGS) entry which is preliminary data.</text>
</comment>
<protein>
    <submittedName>
        <fullName evidence="2">Uncharacterized protein</fullName>
    </submittedName>
</protein>
<dbReference type="EMBL" id="VMTX01000003">
    <property type="protein sequence ID" value="TVU85652.1"/>
    <property type="molecule type" value="Genomic_DNA"/>
</dbReference>
<feature type="transmembrane region" description="Helical" evidence="1">
    <location>
        <begin position="15"/>
        <end position="36"/>
    </location>
</feature>
<dbReference type="RefSeq" id="WP_046648435.1">
    <property type="nucleotide sequence ID" value="NZ_JUMN01000094.1"/>
</dbReference>
<dbReference type="Proteomes" id="UP000320648">
    <property type="component" value="Unassembled WGS sequence"/>
</dbReference>